<keyword evidence="2" id="KW-0812">Transmembrane</keyword>
<evidence type="ECO:0000256" key="2">
    <source>
        <dbReference type="SAM" id="Phobius"/>
    </source>
</evidence>
<evidence type="ECO:0000313" key="3">
    <source>
        <dbReference type="EMBL" id="MCL6679912.1"/>
    </source>
</evidence>
<feature type="region of interest" description="Disordered" evidence="1">
    <location>
        <begin position="64"/>
        <end position="86"/>
    </location>
</feature>
<evidence type="ECO:0000256" key="1">
    <source>
        <dbReference type="SAM" id="MobiDB-lite"/>
    </source>
</evidence>
<keyword evidence="2" id="KW-1133">Transmembrane helix</keyword>
<dbReference type="Proteomes" id="UP001165343">
    <property type="component" value="Unassembled WGS sequence"/>
</dbReference>
<keyword evidence="2" id="KW-0472">Membrane</keyword>
<feature type="compositionally biased region" description="Polar residues" evidence="1">
    <location>
        <begin position="73"/>
        <end position="86"/>
    </location>
</feature>
<dbReference type="RefSeq" id="WP_249868785.1">
    <property type="nucleotide sequence ID" value="NZ_JAMGBC010000001.1"/>
</dbReference>
<feature type="transmembrane region" description="Helical" evidence="2">
    <location>
        <begin position="21"/>
        <end position="39"/>
    </location>
</feature>
<reference evidence="3" key="1">
    <citation type="submission" date="2022-05" db="EMBL/GenBank/DDBJ databases">
        <authorList>
            <person name="Jo J.-H."/>
            <person name="Im W.-T."/>
        </authorList>
    </citation>
    <scope>NUCLEOTIDE SEQUENCE</scope>
    <source>
        <strain evidence="3">RG327</strain>
    </source>
</reference>
<comment type="caution">
    <text evidence="3">The sequence shown here is derived from an EMBL/GenBank/DDBJ whole genome shotgun (WGS) entry which is preliminary data.</text>
</comment>
<dbReference type="EMBL" id="JAMGBC010000001">
    <property type="protein sequence ID" value="MCL6679912.1"/>
    <property type="molecule type" value="Genomic_DNA"/>
</dbReference>
<name>A0ABT0RI22_9SPHN</name>
<evidence type="ECO:0008006" key="5">
    <source>
        <dbReference type="Google" id="ProtNLM"/>
    </source>
</evidence>
<proteinExistence type="predicted"/>
<keyword evidence="4" id="KW-1185">Reference proteome</keyword>
<organism evidence="3 4">
    <name type="scientific">Sphingomonas anseongensis</name>
    <dbReference type="NCBI Taxonomy" id="2908207"/>
    <lineage>
        <taxon>Bacteria</taxon>
        <taxon>Pseudomonadati</taxon>
        <taxon>Pseudomonadota</taxon>
        <taxon>Alphaproteobacteria</taxon>
        <taxon>Sphingomonadales</taxon>
        <taxon>Sphingomonadaceae</taxon>
        <taxon>Sphingomonas</taxon>
    </lineage>
</organism>
<gene>
    <name evidence="3" type="ORF">LZ519_11390</name>
</gene>
<protein>
    <recommendedName>
        <fullName evidence="5">Secreted protein</fullName>
    </recommendedName>
</protein>
<accession>A0ABT0RI22</accession>
<evidence type="ECO:0000313" key="4">
    <source>
        <dbReference type="Proteomes" id="UP001165343"/>
    </source>
</evidence>
<sequence length="86" mass="8753">MPHRTGLTEHRAGSTAQRVRVGMTGLAIAFLLVLLASIASRSGSQDGAATVGNEITNAPKEPLAELGVAPGSDESQANQENAAGKE</sequence>